<accession>A0A5C3MSR4</accession>
<dbReference type="Gene3D" id="3.30.30.30">
    <property type="match status" value="1"/>
</dbReference>
<dbReference type="Pfam" id="PF00012">
    <property type="entry name" value="HSP70"/>
    <property type="match status" value="2"/>
</dbReference>
<evidence type="ECO:0000313" key="4">
    <source>
        <dbReference type="EMBL" id="TFK48017.1"/>
    </source>
</evidence>
<dbReference type="OrthoDB" id="29851at2759"/>
<dbReference type="GO" id="GO:0005524">
    <property type="term" value="F:ATP binding"/>
    <property type="evidence" value="ECO:0007669"/>
    <property type="project" value="UniProtKB-KW"/>
</dbReference>
<keyword evidence="5" id="KW-1185">Reference proteome</keyword>
<dbReference type="Gene3D" id="3.30.420.40">
    <property type="match status" value="2"/>
</dbReference>
<dbReference type="GO" id="GO:0140662">
    <property type="term" value="F:ATP-dependent protein folding chaperone"/>
    <property type="evidence" value="ECO:0007669"/>
    <property type="project" value="InterPro"/>
</dbReference>
<keyword evidence="2" id="KW-0067">ATP-binding</keyword>
<dbReference type="EMBL" id="ML213521">
    <property type="protein sequence ID" value="TFK48017.1"/>
    <property type="molecule type" value="Genomic_DNA"/>
</dbReference>
<dbReference type="InterPro" id="IPR043129">
    <property type="entry name" value="ATPase_NBD"/>
</dbReference>
<evidence type="ECO:0000256" key="1">
    <source>
        <dbReference type="ARBA" id="ARBA00022741"/>
    </source>
</evidence>
<organism evidence="4 5">
    <name type="scientific">Heliocybe sulcata</name>
    <dbReference type="NCBI Taxonomy" id="5364"/>
    <lineage>
        <taxon>Eukaryota</taxon>
        <taxon>Fungi</taxon>
        <taxon>Dikarya</taxon>
        <taxon>Basidiomycota</taxon>
        <taxon>Agaricomycotina</taxon>
        <taxon>Agaricomycetes</taxon>
        <taxon>Gloeophyllales</taxon>
        <taxon>Gloeophyllaceae</taxon>
        <taxon>Heliocybe</taxon>
    </lineage>
</organism>
<gene>
    <name evidence="4" type="ORF">OE88DRAFT_1635724</name>
</gene>
<evidence type="ECO:0000313" key="5">
    <source>
        <dbReference type="Proteomes" id="UP000305948"/>
    </source>
</evidence>
<dbReference type="GO" id="GO:0005634">
    <property type="term" value="C:nucleus"/>
    <property type="evidence" value="ECO:0007669"/>
    <property type="project" value="TreeGrafter"/>
</dbReference>
<proteinExistence type="predicted"/>
<dbReference type="Proteomes" id="UP000305948">
    <property type="component" value="Unassembled WGS sequence"/>
</dbReference>
<dbReference type="STRING" id="5364.A0A5C3MSR4"/>
<protein>
    <submittedName>
        <fullName evidence="4">Actin-like ATPase domain-containing protein</fullName>
    </submittedName>
</protein>
<feature type="compositionally biased region" description="Acidic residues" evidence="3">
    <location>
        <begin position="547"/>
        <end position="570"/>
    </location>
</feature>
<dbReference type="PANTHER" id="PTHR45639:SF32">
    <property type="entry name" value="HEAT SHOCK PROTEIN PDR13"/>
    <property type="match status" value="1"/>
</dbReference>
<dbReference type="PRINTS" id="PR00301">
    <property type="entry name" value="HEATSHOCK70"/>
</dbReference>
<sequence length="639" mass="68568">MAANGTVPNGTADATSSSSQPTVVGINFGNSYASIAEGLSECIANEDGERQIACAISFHGEELYIGNQAKPQLVKNAQNTIIGFRNLLGKKFSEIPKDKPVVSAPVIQHPDQPDEPAYRVQVLNPAPAPLPKSVTGTPAASSAPTPRSEPTPAERVLTVSEVTSIFLRSLVKSAEDFLGKKVEGAVVSVPAWFDDAQRAALEKAAKDADIDVLQLLEDSGAVTVTTSTQWLEDVSHDRTQLVVDVGQSSLELSVISIRQGLAYSLGTLTDLSVNGDRIDEKLVKFFAKEFTKKTKTPLTVCPSTEKQDQRAEAKLRLAIEHTKRTLSASSGAATCSVESLKDGLDFTGSINRLRFDMEVRSIYDQIFAKVKELVASADLDLYDIDEVVYVGGSACFPGLDETLRDGLVESVVTPFTSGTVIGGGIGEPTTVLARGCALQAKLLASIGHSDEDEAVRKAFERDSDWAKTKATSKSIGLIFPEEGAEGGLGGQWVPVVLKETPLPCRRIISLQVDVGEAASGPWKVGFEVWEVKEGVKIDKVKPPKEEQDPEEENEADGDPDEEEEEEEEIETKEKTVEKETFLTSLSFNVDEAEKNGGRSNARMEVQFLVGADGGLEVSAWEVKKSGRGQKATVTVSGPS</sequence>
<dbReference type="GO" id="GO:0005829">
    <property type="term" value="C:cytosol"/>
    <property type="evidence" value="ECO:0007669"/>
    <property type="project" value="TreeGrafter"/>
</dbReference>
<dbReference type="InterPro" id="IPR013126">
    <property type="entry name" value="Hsp_70_fam"/>
</dbReference>
<name>A0A5C3MSR4_9AGAM</name>
<reference evidence="4 5" key="1">
    <citation type="journal article" date="2019" name="Nat. Ecol. Evol.">
        <title>Megaphylogeny resolves global patterns of mushroom evolution.</title>
        <authorList>
            <person name="Varga T."/>
            <person name="Krizsan K."/>
            <person name="Foldi C."/>
            <person name="Dima B."/>
            <person name="Sanchez-Garcia M."/>
            <person name="Sanchez-Ramirez S."/>
            <person name="Szollosi G.J."/>
            <person name="Szarkandi J.G."/>
            <person name="Papp V."/>
            <person name="Albert L."/>
            <person name="Andreopoulos W."/>
            <person name="Angelini C."/>
            <person name="Antonin V."/>
            <person name="Barry K.W."/>
            <person name="Bougher N.L."/>
            <person name="Buchanan P."/>
            <person name="Buyck B."/>
            <person name="Bense V."/>
            <person name="Catcheside P."/>
            <person name="Chovatia M."/>
            <person name="Cooper J."/>
            <person name="Damon W."/>
            <person name="Desjardin D."/>
            <person name="Finy P."/>
            <person name="Geml J."/>
            <person name="Haridas S."/>
            <person name="Hughes K."/>
            <person name="Justo A."/>
            <person name="Karasinski D."/>
            <person name="Kautmanova I."/>
            <person name="Kiss B."/>
            <person name="Kocsube S."/>
            <person name="Kotiranta H."/>
            <person name="LaButti K.M."/>
            <person name="Lechner B.E."/>
            <person name="Liimatainen K."/>
            <person name="Lipzen A."/>
            <person name="Lukacs Z."/>
            <person name="Mihaltcheva S."/>
            <person name="Morgado L.N."/>
            <person name="Niskanen T."/>
            <person name="Noordeloos M.E."/>
            <person name="Ohm R.A."/>
            <person name="Ortiz-Santana B."/>
            <person name="Ovrebo C."/>
            <person name="Racz N."/>
            <person name="Riley R."/>
            <person name="Savchenko A."/>
            <person name="Shiryaev A."/>
            <person name="Soop K."/>
            <person name="Spirin V."/>
            <person name="Szebenyi C."/>
            <person name="Tomsovsky M."/>
            <person name="Tulloss R.E."/>
            <person name="Uehling J."/>
            <person name="Grigoriev I.V."/>
            <person name="Vagvolgyi C."/>
            <person name="Papp T."/>
            <person name="Martin F.M."/>
            <person name="Miettinen O."/>
            <person name="Hibbett D.S."/>
            <person name="Nagy L.G."/>
        </authorList>
    </citation>
    <scope>NUCLEOTIDE SEQUENCE [LARGE SCALE GENOMIC DNA]</scope>
    <source>
        <strain evidence="4 5">OMC1185</strain>
    </source>
</reference>
<keyword evidence="1" id="KW-0547">Nucleotide-binding</keyword>
<feature type="region of interest" description="Disordered" evidence="3">
    <location>
        <begin position="127"/>
        <end position="153"/>
    </location>
</feature>
<feature type="region of interest" description="Disordered" evidence="3">
    <location>
        <begin position="539"/>
        <end position="578"/>
    </location>
</feature>
<feature type="region of interest" description="Disordered" evidence="3">
    <location>
        <begin position="1"/>
        <end position="20"/>
    </location>
</feature>
<dbReference type="Gene3D" id="3.90.640.10">
    <property type="entry name" value="Actin, Chain A, domain 4"/>
    <property type="match status" value="1"/>
</dbReference>
<dbReference type="PANTHER" id="PTHR45639">
    <property type="entry name" value="HSC70CB, ISOFORM G-RELATED"/>
    <property type="match status" value="1"/>
</dbReference>
<dbReference type="SUPFAM" id="SSF53067">
    <property type="entry name" value="Actin-like ATPase domain"/>
    <property type="match status" value="2"/>
</dbReference>
<evidence type="ECO:0000256" key="2">
    <source>
        <dbReference type="ARBA" id="ARBA00022840"/>
    </source>
</evidence>
<feature type="compositionally biased region" description="Polar residues" evidence="3">
    <location>
        <begin position="134"/>
        <end position="145"/>
    </location>
</feature>
<dbReference type="FunFam" id="3.90.640.10:FF:000021">
    <property type="entry name" value="Heat shock protein 14"/>
    <property type="match status" value="1"/>
</dbReference>
<dbReference type="AlphaFoldDB" id="A0A5C3MSR4"/>
<evidence type="ECO:0000256" key="3">
    <source>
        <dbReference type="SAM" id="MobiDB-lite"/>
    </source>
</evidence>